<dbReference type="Pfam" id="PF00067">
    <property type="entry name" value="p450"/>
    <property type="match status" value="1"/>
</dbReference>
<feature type="binding site" description="axial binding residue" evidence="5">
    <location>
        <position position="443"/>
    </location>
    <ligand>
        <name>heme</name>
        <dbReference type="ChEBI" id="CHEBI:30413"/>
    </ligand>
    <ligandPart>
        <name>Fe</name>
        <dbReference type="ChEBI" id="CHEBI:18248"/>
    </ligandPart>
</feature>
<evidence type="ECO:0000256" key="6">
    <source>
        <dbReference type="RuleBase" id="RU000461"/>
    </source>
</evidence>
<dbReference type="PRINTS" id="PR00463">
    <property type="entry name" value="EP450I"/>
</dbReference>
<dbReference type="InterPro" id="IPR001128">
    <property type="entry name" value="Cyt_P450"/>
</dbReference>
<dbReference type="GO" id="GO:0020037">
    <property type="term" value="F:heme binding"/>
    <property type="evidence" value="ECO:0007669"/>
    <property type="project" value="InterPro"/>
</dbReference>
<protein>
    <submittedName>
        <fullName evidence="7">Cytochrome P450</fullName>
    </submittedName>
</protein>
<dbReference type="InterPro" id="IPR036396">
    <property type="entry name" value="Cyt_P450_sf"/>
</dbReference>
<evidence type="ECO:0000313" key="8">
    <source>
        <dbReference type="Proteomes" id="UP000326950"/>
    </source>
</evidence>
<evidence type="ECO:0000313" key="7">
    <source>
        <dbReference type="EMBL" id="KAE8164000.1"/>
    </source>
</evidence>
<keyword evidence="5 6" id="KW-0349">Heme</keyword>
<proteinExistence type="inferred from homology"/>
<dbReference type="InterPro" id="IPR017972">
    <property type="entry name" value="Cyt_P450_CS"/>
</dbReference>
<keyword evidence="2 5" id="KW-0479">Metal-binding</keyword>
<keyword evidence="4 5" id="KW-0408">Iron</keyword>
<keyword evidence="8" id="KW-1185">Reference proteome</keyword>
<name>A0A5N6V026_ASPTM</name>
<dbReference type="SUPFAM" id="SSF48264">
    <property type="entry name" value="Cytochrome P450"/>
    <property type="match status" value="1"/>
</dbReference>
<organism evidence="7 8">
    <name type="scientific">Aspergillus tamarii</name>
    <dbReference type="NCBI Taxonomy" id="41984"/>
    <lineage>
        <taxon>Eukaryota</taxon>
        <taxon>Fungi</taxon>
        <taxon>Dikarya</taxon>
        <taxon>Ascomycota</taxon>
        <taxon>Pezizomycotina</taxon>
        <taxon>Eurotiomycetes</taxon>
        <taxon>Eurotiomycetidae</taxon>
        <taxon>Eurotiales</taxon>
        <taxon>Aspergillaceae</taxon>
        <taxon>Aspergillus</taxon>
        <taxon>Aspergillus subgen. Circumdati</taxon>
    </lineage>
</organism>
<evidence type="ECO:0000256" key="3">
    <source>
        <dbReference type="ARBA" id="ARBA00023002"/>
    </source>
</evidence>
<dbReference type="PROSITE" id="PS00086">
    <property type="entry name" value="CYTOCHROME_P450"/>
    <property type="match status" value="1"/>
</dbReference>
<evidence type="ECO:0000256" key="2">
    <source>
        <dbReference type="ARBA" id="ARBA00022723"/>
    </source>
</evidence>
<dbReference type="PANTHER" id="PTHR46300:SF12">
    <property type="entry name" value="P450, PUTATIVE (EUROFUNG)-RELATED"/>
    <property type="match status" value="1"/>
</dbReference>
<evidence type="ECO:0000256" key="4">
    <source>
        <dbReference type="ARBA" id="ARBA00023004"/>
    </source>
</evidence>
<dbReference type="AlphaFoldDB" id="A0A5N6V026"/>
<evidence type="ECO:0000256" key="5">
    <source>
        <dbReference type="PIRSR" id="PIRSR602401-1"/>
    </source>
</evidence>
<reference evidence="7 8" key="1">
    <citation type="submission" date="2019-04" db="EMBL/GenBank/DDBJ databases">
        <title>Friends and foes A comparative genomics study of 23 Aspergillus species from section Flavi.</title>
        <authorList>
            <consortium name="DOE Joint Genome Institute"/>
            <person name="Kjaerbolling I."/>
            <person name="Vesth T."/>
            <person name="Frisvad J.C."/>
            <person name="Nybo J.L."/>
            <person name="Theobald S."/>
            <person name="Kildgaard S."/>
            <person name="Isbrandt T."/>
            <person name="Kuo A."/>
            <person name="Sato A."/>
            <person name="Lyhne E.K."/>
            <person name="Kogle M.E."/>
            <person name="Wiebenga A."/>
            <person name="Kun R.S."/>
            <person name="Lubbers R.J."/>
            <person name="Makela M.R."/>
            <person name="Barry K."/>
            <person name="Chovatia M."/>
            <person name="Clum A."/>
            <person name="Daum C."/>
            <person name="Haridas S."/>
            <person name="He G."/>
            <person name="LaButti K."/>
            <person name="Lipzen A."/>
            <person name="Mondo S."/>
            <person name="Riley R."/>
            <person name="Salamov A."/>
            <person name="Simmons B.A."/>
            <person name="Magnuson J.K."/>
            <person name="Henrissat B."/>
            <person name="Mortensen U.H."/>
            <person name="Larsen T.O."/>
            <person name="Devries R.P."/>
            <person name="Grigoriev I.V."/>
            <person name="Machida M."/>
            <person name="Baker S.E."/>
            <person name="Andersen M.R."/>
        </authorList>
    </citation>
    <scope>NUCLEOTIDE SEQUENCE [LARGE SCALE GENOMIC DNA]</scope>
    <source>
        <strain evidence="7 8">CBS 117626</strain>
    </source>
</reference>
<dbReference type="PANTHER" id="PTHR46300">
    <property type="entry name" value="P450, PUTATIVE (EUROFUNG)-RELATED-RELATED"/>
    <property type="match status" value="1"/>
</dbReference>
<gene>
    <name evidence="7" type="ORF">BDV40DRAFT_311244</name>
</gene>
<dbReference type="PRINTS" id="PR00385">
    <property type="entry name" value="P450"/>
</dbReference>
<dbReference type="Gene3D" id="1.10.630.10">
    <property type="entry name" value="Cytochrome P450"/>
    <property type="match status" value="1"/>
</dbReference>
<dbReference type="GO" id="GO:0005506">
    <property type="term" value="F:iron ion binding"/>
    <property type="evidence" value="ECO:0007669"/>
    <property type="project" value="InterPro"/>
</dbReference>
<accession>A0A5N6V026</accession>
<comment type="similarity">
    <text evidence="1 6">Belongs to the cytochrome P450 family.</text>
</comment>
<evidence type="ECO:0000256" key="1">
    <source>
        <dbReference type="ARBA" id="ARBA00010617"/>
    </source>
</evidence>
<dbReference type="InterPro" id="IPR050364">
    <property type="entry name" value="Cytochrome_P450_fung"/>
</dbReference>
<dbReference type="OrthoDB" id="2789670at2759"/>
<dbReference type="Proteomes" id="UP000326950">
    <property type="component" value="Unassembled WGS sequence"/>
</dbReference>
<keyword evidence="3 6" id="KW-0560">Oxidoreductase</keyword>
<dbReference type="GO" id="GO:0016705">
    <property type="term" value="F:oxidoreductase activity, acting on paired donors, with incorporation or reduction of molecular oxygen"/>
    <property type="evidence" value="ECO:0007669"/>
    <property type="project" value="InterPro"/>
</dbReference>
<sequence>MEPIFLLLAISLVGLYLIRSWFSKKHPLGPLPPGPPRKPIIGNLTDLPSHDVRDWEYWLTHKDLYGPISSLSILGDNIVILNDARYAREILEKRSSIWSSRPSWNFGKMAGWDKILGTLEYSNPSFKDMRKALGHQIGSKTAVSRFNAVQDLEVRRFLLRVLEDPDKLLQHIRKEAGAIVLKVAYGYTIEPHGHDPLVDLADEAMATFGLAILPGTWAVDFIPMLKHMPTWFPGAQFARMAKQFRKSVAAFSDVPFAFVKRKLAQKDFEPSFLAGLLQKNVSQSGPGSYEETVIKWAAASFYGGGSDTTVSTMSSFFLVMALFPEVQRKAQAEIDRVVGPDRLPSFQDRESLPYINAMVKEILRWHPVLPMGTAHASVKDDMYEGYSFPKGTLMVPNVWAFTHDPNTYPDPHVFKPERFLSYEGHDPEANPYYLVFGFGRRVCPGRTLADANLYISIAQSVAAFTIAKPTRDGKEIDLRAEYQAGAISHPVPYNVSIKPRRPRYEELIREVETDHPWEKSHSEQLKDLTLV</sequence>
<dbReference type="EMBL" id="ML738612">
    <property type="protein sequence ID" value="KAE8164000.1"/>
    <property type="molecule type" value="Genomic_DNA"/>
</dbReference>
<comment type="cofactor">
    <cofactor evidence="5">
        <name>heme</name>
        <dbReference type="ChEBI" id="CHEBI:30413"/>
    </cofactor>
</comment>
<dbReference type="InterPro" id="IPR002401">
    <property type="entry name" value="Cyt_P450_E_grp-I"/>
</dbReference>
<dbReference type="GO" id="GO:0004497">
    <property type="term" value="F:monooxygenase activity"/>
    <property type="evidence" value="ECO:0007669"/>
    <property type="project" value="UniProtKB-KW"/>
</dbReference>
<dbReference type="CDD" id="cd11065">
    <property type="entry name" value="CYP64-like"/>
    <property type="match status" value="1"/>
</dbReference>
<keyword evidence="6" id="KW-0503">Monooxygenase</keyword>